<dbReference type="NCBIfam" id="NF041874">
    <property type="entry name" value="EPS_EpsC"/>
    <property type="match status" value="1"/>
</dbReference>
<keyword evidence="7" id="KW-0198">Cysteine biosynthesis</keyword>
<sequence>MRRSLFRLREDLATTMDKDPSVTSLLEALCHPALPAVWIHRIAHRLHRRGHRILARLLSNVAKTLTGVEIHPGARIGRRFFIDHGNGVVIGETAVIGDDVTLYQQVTLGAVGFWRDNARPEGEARHPRIGDRVVVGAKATVLGPVTIGDGVVVPAHSLVLTTIESGSNGKTPVIDRRSKIGDGNAQRPHGQYPVQRE</sequence>
<keyword evidence="8 10" id="KW-0012">Acyltransferase</keyword>
<dbReference type="PIRSF" id="PIRSF000441">
    <property type="entry name" value="CysE"/>
    <property type="match status" value="1"/>
</dbReference>
<dbReference type="InterPro" id="IPR001451">
    <property type="entry name" value="Hexapep"/>
</dbReference>
<evidence type="ECO:0000256" key="6">
    <source>
        <dbReference type="ARBA" id="ARBA00022679"/>
    </source>
</evidence>
<dbReference type="CDD" id="cd03354">
    <property type="entry name" value="LbH_SAT"/>
    <property type="match status" value="1"/>
</dbReference>
<comment type="caution">
    <text evidence="12">The sequence shown here is derived from an EMBL/GenBank/DDBJ whole genome shotgun (WGS) entry which is preliminary data.</text>
</comment>
<evidence type="ECO:0000313" key="12">
    <source>
        <dbReference type="EMBL" id="MFC3455064.1"/>
    </source>
</evidence>
<keyword evidence="5" id="KW-0028">Amino-acid biosynthesis</keyword>
<evidence type="ECO:0000256" key="2">
    <source>
        <dbReference type="ARBA" id="ARBA00007274"/>
    </source>
</evidence>
<dbReference type="InterPro" id="IPR042122">
    <property type="entry name" value="Ser_AcTrfase_N_sf"/>
</dbReference>
<dbReference type="EMBL" id="JBHRWK010000079">
    <property type="protein sequence ID" value="MFC3455064.1"/>
    <property type="molecule type" value="Genomic_DNA"/>
</dbReference>
<dbReference type="InterPro" id="IPR011004">
    <property type="entry name" value="Trimer_LpxA-like_sf"/>
</dbReference>
<comment type="catalytic activity">
    <reaction evidence="9 10">
        <text>L-serine + acetyl-CoA = O-acetyl-L-serine + CoA</text>
        <dbReference type="Rhea" id="RHEA:24560"/>
        <dbReference type="ChEBI" id="CHEBI:33384"/>
        <dbReference type="ChEBI" id="CHEBI:57287"/>
        <dbReference type="ChEBI" id="CHEBI:57288"/>
        <dbReference type="ChEBI" id="CHEBI:58340"/>
        <dbReference type="EC" id="2.3.1.30"/>
    </reaction>
</comment>
<protein>
    <recommendedName>
        <fullName evidence="4 10">Serine acetyltransferase</fullName>
        <ecNumber evidence="3 10">2.3.1.30</ecNumber>
    </recommendedName>
</protein>
<dbReference type="PANTHER" id="PTHR42811">
    <property type="entry name" value="SERINE ACETYLTRANSFERASE"/>
    <property type="match status" value="1"/>
</dbReference>
<organism evidence="12 13">
    <name type="scientific">Amycolatopsis speibonae</name>
    <dbReference type="NCBI Taxonomy" id="1450224"/>
    <lineage>
        <taxon>Bacteria</taxon>
        <taxon>Bacillati</taxon>
        <taxon>Actinomycetota</taxon>
        <taxon>Actinomycetes</taxon>
        <taxon>Pseudonocardiales</taxon>
        <taxon>Pseudonocardiaceae</taxon>
        <taxon>Amycolatopsis</taxon>
    </lineage>
</organism>
<keyword evidence="6 10" id="KW-0808">Transferase</keyword>
<evidence type="ECO:0000256" key="8">
    <source>
        <dbReference type="ARBA" id="ARBA00023315"/>
    </source>
</evidence>
<gene>
    <name evidence="12" type="primary">epsC</name>
    <name evidence="12" type="ORF">ACFOSH_36995</name>
</gene>
<dbReference type="InterPro" id="IPR053376">
    <property type="entry name" value="Serine_acetyltransferase"/>
</dbReference>
<comment type="pathway">
    <text evidence="1">Amino-acid biosynthesis; L-cysteine biosynthesis; L-cysteine from L-serine: step 1/2.</text>
</comment>
<dbReference type="Gene3D" id="2.160.10.10">
    <property type="entry name" value="Hexapeptide repeat proteins"/>
    <property type="match status" value="1"/>
</dbReference>
<reference evidence="13" key="1">
    <citation type="journal article" date="2019" name="Int. J. Syst. Evol. Microbiol.">
        <title>The Global Catalogue of Microorganisms (GCM) 10K type strain sequencing project: providing services to taxonomists for standard genome sequencing and annotation.</title>
        <authorList>
            <consortium name="The Broad Institute Genomics Platform"/>
            <consortium name="The Broad Institute Genome Sequencing Center for Infectious Disease"/>
            <person name="Wu L."/>
            <person name="Ma J."/>
        </authorList>
    </citation>
    <scope>NUCLEOTIDE SEQUENCE [LARGE SCALE GENOMIC DNA]</scope>
    <source>
        <strain evidence="13">CGMCC 4.7676</strain>
    </source>
</reference>
<evidence type="ECO:0000313" key="13">
    <source>
        <dbReference type="Proteomes" id="UP001595645"/>
    </source>
</evidence>
<dbReference type="InterPro" id="IPR045304">
    <property type="entry name" value="LbH_SAT"/>
</dbReference>
<evidence type="ECO:0000256" key="5">
    <source>
        <dbReference type="ARBA" id="ARBA00022605"/>
    </source>
</evidence>
<accession>A0ABV7P7L4</accession>
<dbReference type="EC" id="2.3.1.30" evidence="3 10"/>
<evidence type="ECO:0000256" key="11">
    <source>
        <dbReference type="SAM" id="MobiDB-lite"/>
    </source>
</evidence>
<dbReference type="Gene3D" id="1.10.3130.10">
    <property type="entry name" value="serine acetyltransferase, domain 1"/>
    <property type="match status" value="1"/>
</dbReference>
<keyword evidence="13" id="KW-1185">Reference proteome</keyword>
<evidence type="ECO:0000256" key="7">
    <source>
        <dbReference type="ARBA" id="ARBA00023192"/>
    </source>
</evidence>
<dbReference type="SUPFAM" id="SSF51161">
    <property type="entry name" value="Trimeric LpxA-like enzymes"/>
    <property type="match status" value="1"/>
</dbReference>
<proteinExistence type="inferred from homology"/>
<name>A0ABV7P7L4_9PSEU</name>
<feature type="region of interest" description="Disordered" evidence="11">
    <location>
        <begin position="170"/>
        <end position="197"/>
    </location>
</feature>
<comment type="similarity">
    <text evidence="2 10">Belongs to the transferase hexapeptide repeat family.</text>
</comment>
<dbReference type="Pfam" id="PF00132">
    <property type="entry name" value="Hexapep"/>
    <property type="match status" value="1"/>
</dbReference>
<dbReference type="InterPro" id="IPR005881">
    <property type="entry name" value="Ser_O-AcTrfase"/>
</dbReference>
<evidence type="ECO:0000256" key="3">
    <source>
        <dbReference type="ARBA" id="ARBA00013266"/>
    </source>
</evidence>
<dbReference type="RefSeq" id="WP_378245140.1">
    <property type="nucleotide sequence ID" value="NZ_JBHRWK010000079.1"/>
</dbReference>
<evidence type="ECO:0000256" key="9">
    <source>
        <dbReference type="ARBA" id="ARBA00049486"/>
    </source>
</evidence>
<evidence type="ECO:0000256" key="4">
    <source>
        <dbReference type="ARBA" id="ARBA00018522"/>
    </source>
</evidence>
<dbReference type="Proteomes" id="UP001595645">
    <property type="component" value="Unassembled WGS sequence"/>
</dbReference>
<evidence type="ECO:0000256" key="1">
    <source>
        <dbReference type="ARBA" id="ARBA00004876"/>
    </source>
</evidence>
<evidence type="ECO:0000256" key="10">
    <source>
        <dbReference type="PIRNR" id="PIRNR000441"/>
    </source>
</evidence>